<keyword evidence="3" id="KW-0004">4Fe-4S</keyword>
<dbReference type="PANTHER" id="PTHR10537">
    <property type="entry name" value="DNA PRIMASE LARGE SUBUNIT"/>
    <property type="match status" value="1"/>
</dbReference>
<keyword evidence="9" id="KW-0238">DNA-binding</keyword>
<gene>
    <name evidence="12" type="ORF">BcabD6B2_43340</name>
</gene>
<dbReference type="GO" id="GO:0003677">
    <property type="term" value="F:DNA binding"/>
    <property type="evidence" value="ECO:0007669"/>
    <property type="project" value="UniProtKB-KW"/>
</dbReference>
<dbReference type="Pfam" id="PF04104">
    <property type="entry name" value="DNA_primase_lrg"/>
    <property type="match status" value="1"/>
</dbReference>
<keyword evidence="8" id="KW-0411">Iron-sulfur</keyword>
<feature type="compositionally biased region" description="Basic and acidic residues" evidence="10">
    <location>
        <begin position="596"/>
        <end position="607"/>
    </location>
</feature>
<keyword evidence="7" id="KW-0408">Iron</keyword>
<dbReference type="InterPro" id="IPR007238">
    <property type="entry name" value="DNA_primase_lsu_euk/arc"/>
</dbReference>
<dbReference type="RefSeq" id="XP_067716968.1">
    <property type="nucleotide sequence ID" value="XM_067860867.1"/>
</dbReference>
<evidence type="ECO:0000256" key="4">
    <source>
        <dbReference type="ARBA" id="ARBA00022515"/>
    </source>
</evidence>
<accession>A0AAV4LXT7</accession>
<proteinExistence type="inferred from homology"/>
<comment type="similarity">
    <text evidence="2">Belongs to the eukaryotic-type primase large subunit family.</text>
</comment>
<dbReference type="GO" id="GO:0006270">
    <property type="term" value="P:DNA replication initiation"/>
    <property type="evidence" value="ECO:0007669"/>
    <property type="project" value="TreeGrafter"/>
</dbReference>
<name>A0AAV4LXT7_BABCB</name>
<evidence type="ECO:0000256" key="7">
    <source>
        <dbReference type="ARBA" id="ARBA00023004"/>
    </source>
</evidence>
<evidence type="ECO:0000256" key="10">
    <source>
        <dbReference type="SAM" id="MobiDB-lite"/>
    </source>
</evidence>
<keyword evidence="4" id="KW-0639">Primosome</keyword>
<evidence type="ECO:0000259" key="11">
    <source>
        <dbReference type="Pfam" id="PF04104"/>
    </source>
</evidence>
<organism evidence="12 13">
    <name type="scientific">Babesia caballi</name>
    <dbReference type="NCBI Taxonomy" id="5871"/>
    <lineage>
        <taxon>Eukaryota</taxon>
        <taxon>Sar</taxon>
        <taxon>Alveolata</taxon>
        <taxon>Apicomplexa</taxon>
        <taxon>Aconoidasida</taxon>
        <taxon>Piroplasmida</taxon>
        <taxon>Babesiidae</taxon>
        <taxon>Babesia</taxon>
    </lineage>
</organism>
<comment type="caution">
    <text evidence="12">The sequence shown here is derived from an EMBL/GenBank/DDBJ whole genome shotgun (WGS) entry which is preliminary data.</text>
</comment>
<keyword evidence="6" id="KW-0479">Metal-binding</keyword>
<evidence type="ECO:0000256" key="3">
    <source>
        <dbReference type="ARBA" id="ARBA00022485"/>
    </source>
</evidence>
<dbReference type="GeneID" id="94196380"/>
<dbReference type="EMBL" id="BPLF01000003">
    <property type="protein sequence ID" value="GIX64899.1"/>
    <property type="molecule type" value="Genomic_DNA"/>
</dbReference>
<dbReference type="Pfam" id="PF26466">
    <property type="entry name" value="DNA_primase_lrg_N"/>
    <property type="match status" value="1"/>
</dbReference>
<evidence type="ECO:0000313" key="12">
    <source>
        <dbReference type="EMBL" id="GIX64899.1"/>
    </source>
</evidence>
<dbReference type="CDD" id="cd07322">
    <property type="entry name" value="PriL_PriS_Eukaryotic"/>
    <property type="match status" value="1"/>
</dbReference>
<evidence type="ECO:0000256" key="5">
    <source>
        <dbReference type="ARBA" id="ARBA00022705"/>
    </source>
</evidence>
<evidence type="ECO:0000256" key="6">
    <source>
        <dbReference type="ARBA" id="ARBA00022723"/>
    </source>
</evidence>
<sequence>MSEFLLQGDLADSALYRKCFYKGCRHVLCFYNEPPLAGEIVLRSFQEIAAKRVALLQFIDSRTNLSHRRTDKADHVAEIEAKMEELGFMLPAPVFDKDDVDRFLPIAQADVISHFVLRLAFGRAREKRDWFVRAEMRLFELRLDRMRSLKIRDAENMTKLEYFLQIQGIEYATMLFPHVYGNSAARAEQVQQFHELVGFRGDASKIDKIYIAPFYPDAVNLVRHRQVVIRDGWAYVPDTALHQLCSSRFRHQVMSSLRQLDQSCNIDAATPFVDERLSGFMRVLPESYLAVDFSRGSFASGGSDTLNLGNINSVFQRTFPPCMRRIFQHYCQSGHIKHSARRQLWMFLKGCGMSLEDNIRFNRNLWHDSANFEKEHVYSIRYMYGKEGRRVSHPPFSCGAILRSLPPPTAGQVHGCPFKDFEAAALRELLENFGLSAEQTAPILELKATHQYQLACVEYFSQTTPTGSTEGDVLDVEPLAQLLRVRALLAVEQRVRHVLDQRCDADARRAAEGRRAVHVVDAPPLRRGDQHGLGLLGLQQVAYRYVLVAGARRAVHDEVVEPPPVDADEELLDEAVLPGPAPDDGLPAVAEHVPDREHREARGDVHGRPPAGALKDLGVLRAGHARHRRPREVDVEQPDLAPAGAQHVRQLRGHRALADAALARHDQHHGPHLRQVLRHAAHRPVLALLHLARRALGLVRAPLARLLRARLGALDPRAVLRHPVICAALPVPRATYPSCGSSSRSAGRQNDSRP</sequence>
<dbReference type="InterPro" id="IPR016558">
    <property type="entry name" value="DNA_primase_lsu_euk"/>
</dbReference>
<evidence type="ECO:0000256" key="9">
    <source>
        <dbReference type="ARBA" id="ARBA00023125"/>
    </source>
</evidence>
<feature type="region of interest" description="Disordered" evidence="10">
    <location>
        <begin position="735"/>
        <end position="754"/>
    </location>
</feature>
<evidence type="ECO:0000256" key="8">
    <source>
        <dbReference type="ARBA" id="ARBA00023014"/>
    </source>
</evidence>
<keyword evidence="13" id="KW-1185">Reference proteome</keyword>
<feature type="region of interest" description="Disordered" evidence="10">
    <location>
        <begin position="596"/>
        <end position="646"/>
    </location>
</feature>
<feature type="domain" description="DNA primase large subunit C-terminal" evidence="11">
    <location>
        <begin position="314"/>
        <end position="468"/>
    </location>
</feature>
<evidence type="ECO:0000256" key="2">
    <source>
        <dbReference type="ARBA" id="ARBA00010564"/>
    </source>
</evidence>
<dbReference type="PANTHER" id="PTHR10537:SF3">
    <property type="entry name" value="DNA PRIMASE LARGE SUBUNIT"/>
    <property type="match status" value="1"/>
</dbReference>
<protein>
    <submittedName>
        <fullName evidence="12">DNA primase large subunit, putative</fullName>
    </submittedName>
</protein>
<feature type="compositionally biased region" description="Polar residues" evidence="10">
    <location>
        <begin position="738"/>
        <end position="754"/>
    </location>
</feature>
<reference evidence="12 13" key="1">
    <citation type="submission" date="2021-06" db="EMBL/GenBank/DDBJ databases">
        <title>Genome sequence of Babesia caballi.</title>
        <authorList>
            <person name="Yamagishi J."/>
            <person name="Kidaka T."/>
            <person name="Ochi A."/>
        </authorList>
    </citation>
    <scope>NUCLEOTIDE SEQUENCE [LARGE SCALE GENOMIC DNA]</scope>
    <source>
        <strain evidence="12">USDA-D6B2</strain>
    </source>
</reference>
<dbReference type="AlphaFoldDB" id="A0AAV4LXT7"/>
<dbReference type="GO" id="GO:0006269">
    <property type="term" value="P:DNA replication, synthesis of primer"/>
    <property type="evidence" value="ECO:0007669"/>
    <property type="project" value="UniProtKB-KW"/>
</dbReference>
<dbReference type="InterPro" id="IPR058560">
    <property type="entry name" value="DNA_primase_C"/>
</dbReference>
<dbReference type="GO" id="GO:0005658">
    <property type="term" value="C:alpha DNA polymerase:primase complex"/>
    <property type="evidence" value="ECO:0007669"/>
    <property type="project" value="TreeGrafter"/>
</dbReference>
<comment type="cofactor">
    <cofactor evidence="1">
        <name>[4Fe-4S] cluster</name>
        <dbReference type="ChEBI" id="CHEBI:49883"/>
    </cofactor>
</comment>
<keyword evidence="5" id="KW-0235">DNA replication</keyword>
<dbReference type="GO" id="GO:0051539">
    <property type="term" value="F:4 iron, 4 sulfur cluster binding"/>
    <property type="evidence" value="ECO:0007669"/>
    <property type="project" value="UniProtKB-KW"/>
</dbReference>
<dbReference type="GO" id="GO:0046872">
    <property type="term" value="F:metal ion binding"/>
    <property type="evidence" value="ECO:0007669"/>
    <property type="project" value="UniProtKB-KW"/>
</dbReference>
<evidence type="ECO:0000313" key="13">
    <source>
        <dbReference type="Proteomes" id="UP001497744"/>
    </source>
</evidence>
<evidence type="ECO:0000256" key="1">
    <source>
        <dbReference type="ARBA" id="ARBA00001966"/>
    </source>
</evidence>
<dbReference type="Proteomes" id="UP001497744">
    <property type="component" value="Unassembled WGS sequence"/>
</dbReference>
<dbReference type="Gene3D" id="1.20.930.80">
    <property type="match status" value="1"/>
</dbReference>